<dbReference type="InterPro" id="IPR011067">
    <property type="entry name" value="Plasmid_toxin/cell-grow_inhib"/>
</dbReference>
<dbReference type="SUPFAM" id="SSF50118">
    <property type="entry name" value="Cell growth inhibitor/plasmid maintenance toxic component"/>
    <property type="match status" value="1"/>
</dbReference>
<dbReference type="AlphaFoldDB" id="A0A6J6FHM3"/>
<reference evidence="1" key="1">
    <citation type="submission" date="2020-05" db="EMBL/GenBank/DDBJ databases">
        <authorList>
            <person name="Chiriac C."/>
            <person name="Salcher M."/>
            <person name="Ghai R."/>
            <person name="Kavagutti S V."/>
        </authorList>
    </citation>
    <scope>NUCLEOTIDE SEQUENCE</scope>
</reference>
<protein>
    <submittedName>
        <fullName evidence="1">Unannotated protein</fullName>
    </submittedName>
</protein>
<sequence>MVDLDPAVGQEAGKRRPAVIVSNDGANMAATRLGRGVITVVPVTSNTEVVHPFQVLLFAADTGLPRNSKAQCEQVRSVSIRRLGDIVGVVPSRSMNDVDRALATHLGL</sequence>
<dbReference type="EMBL" id="CAEZTS010000137">
    <property type="protein sequence ID" value="CAB4586785.1"/>
    <property type="molecule type" value="Genomic_DNA"/>
</dbReference>
<dbReference type="InterPro" id="IPR003477">
    <property type="entry name" value="PemK-like"/>
</dbReference>
<dbReference type="GO" id="GO:0006402">
    <property type="term" value="P:mRNA catabolic process"/>
    <property type="evidence" value="ECO:0007669"/>
    <property type="project" value="TreeGrafter"/>
</dbReference>
<evidence type="ECO:0000313" key="1">
    <source>
        <dbReference type="EMBL" id="CAB4586785.1"/>
    </source>
</evidence>
<dbReference type="GO" id="GO:0004521">
    <property type="term" value="F:RNA endonuclease activity"/>
    <property type="evidence" value="ECO:0007669"/>
    <property type="project" value="TreeGrafter"/>
</dbReference>
<accession>A0A6J6FHM3</accession>
<proteinExistence type="predicted"/>
<dbReference type="PANTHER" id="PTHR33988">
    <property type="entry name" value="ENDORIBONUCLEASE MAZF-RELATED"/>
    <property type="match status" value="1"/>
</dbReference>
<dbReference type="Pfam" id="PF02452">
    <property type="entry name" value="PemK_toxin"/>
    <property type="match status" value="1"/>
</dbReference>
<dbReference type="PANTHER" id="PTHR33988:SF1">
    <property type="entry name" value="ENDORIBONUCLEASE MAZF7-RELATED"/>
    <property type="match status" value="1"/>
</dbReference>
<dbReference type="GO" id="GO:0003677">
    <property type="term" value="F:DNA binding"/>
    <property type="evidence" value="ECO:0007669"/>
    <property type="project" value="InterPro"/>
</dbReference>
<gene>
    <name evidence="1" type="ORF">UFOPK1722_01405</name>
</gene>
<dbReference type="PIRSF" id="PIRSF033490">
    <property type="entry name" value="MazF"/>
    <property type="match status" value="1"/>
</dbReference>
<dbReference type="Gene3D" id="2.30.30.110">
    <property type="match status" value="1"/>
</dbReference>
<name>A0A6J6FHM3_9ZZZZ</name>
<dbReference type="GO" id="GO:0016075">
    <property type="term" value="P:rRNA catabolic process"/>
    <property type="evidence" value="ECO:0007669"/>
    <property type="project" value="TreeGrafter"/>
</dbReference>
<organism evidence="1">
    <name type="scientific">freshwater metagenome</name>
    <dbReference type="NCBI Taxonomy" id="449393"/>
    <lineage>
        <taxon>unclassified sequences</taxon>
        <taxon>metagenomes</taxon>
        <taxon>ecological metagenomes</taxon>
    </lineage>
</organism>